<gene>
    <name evidence="4" type="ORF">AWB80_03065</name>
</gene>
<feature type="domain" description="Bacteriophage tail tape measure C-terminal" evidence="3">
    <location>
        <begin position="732"/>
        <end position="805"/>
    </location>
</feature>
<evidence type="ECO:0000313" key="4">
    <source>
        <dbReference type="EMBL" id="SAK65357.1"/>
    </source>
</evidence>
<evidence type="ECO:0000256" key="1">
    <source>
        <dbReference type="SAM" id="Coils"/>
    </source>
</evidence>
<evidence type="ECO:0000259" key="2">
    <source>
        <dbReference type="Pfam" id="PF06791"/>
    </source>
</evidence>
<evidence type="ECO:0000259" key="3">
    <source>
        <dbReference type="Pfam" id="PF09718"/>
    </source>
</evidence>
<organism evidence="4 5">
    <name type="scientific">Caballeronia pedi</name>
    <dbReference type="NCBI Taxonomy" id="1777141"/>
    <lineage>
        <taxon>Bacteria</taxon>
        <taxon>Pseudomonadati</taxon>
        <taxon>Pseudomonadota</taxon>
        <taxon>Betaproteobacteria</taxon>
        <taxon>Burkholderiales</taxon>
        <taxon>Burkholderiaceae</taxon>
        <taxon>Caballeronia</taxon>
    </lineage>
</organism>
<sequence length="982" mass="102556">MANETRYELSVNSEGVTSGLQKARSSWQAYTASVEQASARQTAAQKAVDEARDNGVAVNSRMINATKRFIDSLAQEAAAAGKTRAQLLEMRAAQLGVSDAASGYIQQIQAASAASSSAGKAVHEFSLNSVSARRELAVLAHEAATGAWNNFGGSLLVLAERTDALSMVMSPLGIGIGAVAAAIGGFVYEVAKGATSMSALAHASQITNGYLGLTTDELGEMSRGIAGTGTQITTVQAAMTALVSSGQIAADQLSLATKVTAEFAEDTGMAADKAAEELIKFAKEPQKALEDLQSQYHTFSAAQVDVIENYIKTGDTASAYKAVLQGMDQAHEQFKQHAQENIGVIQKAWQLLKADVIDTINHISQIGVATSNADQLTAAIERQAKAQRSLAQAQAMPFGNTMSAQQELDAANAQVAALQKVQAAQKAAADAAAKRAASGDAAVAVNKYLNDTKFATPLEQRNLAIKKENADFAAATKDLDKTAADYVAAEKRHAGNLAEIEKQYQSRNGSKAAASAASAAAQNAINAQLASLDQQQKDIETKLKASLEHIKSLQDQGVITQEDALAQMHKVRADALQDELKIEQQQVEIAQGKKQKSAIEKYAGEVKSTQDKIKANDQQFTDDSAKLAAKRTADLKVYTDALQQQLATQQAAAASQLAGLSMGSNDRADFERLLAIRQDYDRKVADLAKQRTENRIGQQQYDDELAATQDYYAKSVAIAQKSSADIREANADWTTGARRALADYSDDAANVAASTASTFQDAFRGMEDAFASFVTTGKLDFKSLATSVIADIARMQARAAISGLFNFAASAIGSYFAAGSTSAGLGLSGTSTLADATASSYSGSVTATPFHLAAGGHVTGAGTATSDSIPAWLSNGEYVMSADAVRRIGVGALDAANEGRHVNGAARFASGGFVGAAASASSARRGDINIDAPVTVQGGADASANQSGAADLQKKITAAVRAVVVNERRQGGALWKMANGVA</sequence>
<dbReference type="Pfam" id="PF09718">
    <property type="entry name" value="Tape_meas_lam_C"/>
    <property type="match status" value="1"/>
</dbReference>
<feature type="domain" description="Bacteriophage tail tape measure N-terminal" evidence="2">
    <location>
        <begin position="116"/>
        <end position="307"/>
    </location>
</feature>
<dbReference type="AlphaFoldDB" id="A0A158B7L2"/>
<keyword evidence="1" id="KW-0175">Coiled coil</keyword>
<dbReference type="InterPro" id="IPR009628">
    <property type="entry name" value="Phage_tape_measure_N"/>
</dbReference>
<dbReference type="OrthoDB" id="8525523at2"/>
<protein>
    <submittedName>
        <fullName evidence="4">Phage tape measure protein</fullName>
    </submittedName>
</protein>
<accession>A0A158B7L2</accession>
<dbReference type="Proteomes" id="UP000054911">
    <property type="component" value="Unassembled WGS sequence"/>
</dbReference>
<name>A0A158B7L2_9BURK</name>
<keyword evidence="5" id="KW-1185">Reference proteome</keyword>
<dbReference type="InterPro" id="IPR006431">
    <property type="entry name" value="Phage_tape_meas_C"/>
</dbReference>
<evidence type="ECO:0000313" key="5">
    <source>
        <dbReference type="Proteomes" id="UP000054911"/>
    </source>
</evidence>
<dbReference type="EMBL" id="FCOE02000009">
    <property type="protein sequence ID" value="SAK65357.1"/>
    <property type="molecule type" value="Genomic_DNA"/>
</dbReference>
<dbReference type="Pfam" id="PF06791">
    <property type="entry name" value="TMP_2"/>
    <property type="match status" value="1"/>
</dbReference>
<dbReference type="RefSeq" id="WP_061175545.1">
    <property type="nucleotide sequence ID" value="NZ_FCOE02000009.1"/>
</dbReference>
<proteinExistence type="predicted"/>
<dbReference type="NCBIfam" id="TIGR01541">
    <property type="entry name" value="tape_meas_lam_C"/>
    <property type="match status" value="1"/>
</dbReference>
<dbReference type="STRING" id="1777141.AWB80_03065"/>
<feature type="coiled-coil region" evidence="1">
    <location>
        <begin position="566"/>
        <end position="593"/>
    </location>
</feature>
<comment type="caution">
    <text evidence="4">The sequence shown here is derived from an EMBL/GenBank/DDBJ whole genome shotgun (WGS) entry which is preliminary data.</text>
</comment>
<reference evidence="4" key="1">
    <citation type="submission" date="2016-01" db="EMBL/GenBank/DDBJ databases">
        <authorList>
            <person name="Peeters C."/>
        </authorList>
    </citation>
    <scope>NUCLEOTIDE SEQUENCE [LARGE SCALE GENOMIC DNA]</scope>
    <source>
        <strain evidence="4">LMG 29323</strain>
    </source>
</reference>